<keyword evidence="9" id="KW-1185">Reference proteome</keyword>
<evidence type="ECO:0000313" key="7">
    <source>
        <dbReference type="EMBL" id="QCC46895.1"/>
    </source>
</evidence>
<dbReference type="SMART" id="SM00704">
    <property type="entry name" value="ZnF_CDGSH"/>
    <property type="match status" value="1"/>
</dbReference>
<dbReference type="KEGG" id="hlm:DV707_03975"/>
<dbReference type="GO" id="GO:0051537">
    <property type="term" value="F:2 iron, 2 sulfur cluster binding"/>
    <property type="evidence" value="ECO:0007669"/>
    <property type="project" value="UniProtKB-KW"/>
</dbReference>
<keyword evidence="1" id="KW-0001">2Fe-2S</keyword>
<dbReference type="Proteomes" id="UP000236740">
    <property type="component" value="Unassembled WGS sequence"/>
</dbReference>
<evidence type="ECO:0000256" key="4">
    <source>
        <dbReference type="ARBA" id="ARBA00023014"/>
    </source>
</evidence>
<organism evidence="8 9">
    <name type="scientific">Halobellus limi</name>
    <dbReference type="NCBI Taxonomy" id="699433"/>
    <lineage>
        <taxon>Archaea</taxon>
        <taxon>Methanobacteriati</taxon>
        <taxon>Methanobacteriota</taxon>
        <taxon>Stenosarchaea group</taxon>
        <taxon>Halobacteria</taxon>
        <taxon>Halobacteriales</taxon>
        <taxon>Haloferacaceae</taxon>
        <taxon>Halobellus</taxon>
    </lineage>
</organism>
<dbReference type="InterPro" id="IPR042216">
    <property type="entry name" value="MitoNEET_CISD"/>
</dbReference>
<keyword evidence="3" id="KW-0408">Iron</keyword>
<feature type="domain" description="Iron-binding zinc finger CDGSH type" evidence="6">
    <location>
        <begin position="10"/>
        <end position="51"/>
    </location>
</feature>
<dbReference type="AlphaFoldDB" id="A0A1H5UYG3"/>
<keyword evidence="2" id="KW-0479">Metal-binding</keyword>
<reference evidence="8 9" key="1">
    <citation type="submission" date="2016-10" db="EMBL/GenBank/DDBJ databases">
        <authorList>
            <person name="de Groot N.N."/>
        </authorList>
    </citation>
    <scope>NUCLEOTIDE SEQUENCE [LARGE SCALE GENOMIC DNA]</scope>
    <source>
        <strain evidence="8 9">CGMCC 1.10331</strain>
    </source>
</reference>
<dbReference type="RefSeq" id="WP_103990505.1">
    <property type="nucleotide sequence ID" value="NZ_CP031311.1"/>
</dbReference>
<evidence type="ECO:0000313" key="8">
    <source>
        <dbReference type="EMBL" id="SEF79491.1"/>
    </source>
</evidence>
<dbReference type="GeneID" id="39857217"/>
<protein>
    <submittedName>
        <fullName evidence="7">CDGSH iron-sulfur domain-containing protein</fullName>
    </submittedName>
    <submittedName>
        <fullName evidence="8">Iron-binding zinc finger CDGSH type</fullName>
    </submittedName>
</protein>
<dbReference type="EMBL" id="CP031311">
    <property type="protein sequence ID" value="QCC46895.1"/>
    <property type="molecule type" value="Genomic_DNA"/>
</dbReference>
<dbReference type="EMBL" id="FNVN01000001">
    <property type="protein sequence ID" value="SEF79491.1"/>
    <property type="molecule type" value="Genomic_DNA"/>
</dbReference>
<sequence>MGRLVELDATGPLKLDESDLDPEKGDVAVCRCGLSDEFPFCDGSHRNTRTEADDGLYRYVEVGETLRRREVDHVAYAADEPADEGDGRSERPE</sequence>
<name>A0A1H5UYG3_9EURY</name>
<proteinExistence type="predicted"/>
<dbReference type="Pfam" id="PF09360">
    <property type="entry name" value="zf-CDGSH"/>
    <property type="match status" value="1"/>
</dbReference>
<dbReference type="GO" id="GO:0005737">
    <property type="term" value="C:cytoplasm"/>
    <property type="evidence" value="ECO:0007669"/>
    <property type="project" value="UniProtKB-ARBA"/>
</dbReference>
<feature type="region of interest" description="Disordered" evidence="5">
    <location>
        <begin position="1"/>
        <end position="20"/>
    </location>
</feature>
<dbReference type="Gene3D" id="3.40.5.90">
    <property type="entry name" value="CDGSH iron-sulfur domain, mitoNEET-type"/>
    <property type="match status" value="1"/>
</dbReference>
<evidence type="ECO:0000256" key="5">
    <source>
        <dbReference type="SAM" id="MobiDB-lite"/>
    </source>
</evidence>
<evidence type="ECO:0000256" key="3">
    <source>
        <dbReference type="ARBA" id="ARBA00023004"/>
    </source>
</evidence>
<evidence type="ECO:0000313" key="9">
    <source>
        <dbReference type="Proteomes" id="UP000236740"/>
    </source>
</evidence>
<reference evidence="7 10" key="2">
    <citation type="journal article" date="2019" name="Nat. Commun.">
        <title>A new type of DNA phosphorothioation-based antiviral system in archaea.</title>
        <authorList>
            <person name="Xiong L."/>
            <person name="Liu S."/>
            <person name="Chen S."/>
            <person name="Xiao Y."/>
            <person name="Zhu B."/>
            <person name="Gao Y."/>
            <person name="Zhang Y."/>
            <person name="Chen B."/>
            <person name="Luo J."/>
            <person name="Deng Z."/>
            <person name="Chen X."/>
            <person name="Wang L."/>
            <person name="Chen S."/>
        </authorList>
    </citation>
    <scope>NUCLEOTIDE SEQUENCE [LARGE SCALE GENOMIC DNA]</scope>
    <source>
        <strain evidence="7 10">CGMCC 1.10331</strain>
    </source>
</reference>
<dbReference type="Proteomes" id="UP000296733">
    <property type="component" value="Chromosome"/>
</dbReference>
<evidence type="ECO:0000256" key="1">
    <source>
        <dbReference type="ARBA" id="ARBA00022714"/>
    </source>
</evidence>
<evidence type="ECO:0000256" key="2">
    <source>
        <dbReference type="ARBA" id="ARBA00022723"/>
    </source>
</evidence>
<keyword evidence="4" id="KW-0411">Iron-sulfur</keyword>
<accession>A0A1H5UYG3</accession>
<gene>
    <name evidence="7" type="ORF">DV707_03975</name>
    <name evidence="8" type="ORF">SAMN04488133_0762</name>
</gene>
<dbReference type="GO" id="GO:0046872">
    <property type="term" value="F:metal ion binding"/>
    <property type="evidence" value="ECO:0007669"/>
    <property type="project" value="UniProtKB-KW"/>
</dbReference>
<evidence type="ECO:0000259" key="6">
    <source>
        <dbReference type="SMART" id="SM00704"/>
    </source>
</evidence>
<dbReference type="InterPro" id="IPR018967">
    <property type="entry name" value="FeS-contain_CDGSH-typ"/>
</dbReference>
<dbReference type="OrthoDB" id="5781at2157"/>
<evidence type="ECO:0000313" key="10">
    <source>
        <dbReference type="Proteomes" id="UP000296733"/>
    </source>
</evidence>